<keyword evidence="3" id="KW-1185">Reference proteome</keyword>
<evidence type="ECO:0000313" key="3">
    <source>
        <dbReference type="Proteomes" id="UP000887013"/>
    </source>
</evidence>
<accession>A0A8X6TFK0</accession>
<dbReference type="AlphaFoldDB" id="A0A8X6TFK0"/>
<organism evidence="2 3">
    <name type="scientific">Nephila pilipes</name>
    <name type="common">Giant wood spider</name>
    <name type="synonym">Nephila maculata</name>
    <dbReference type="NCBI Taxonomy" id="299642"/>
    <lineage>
        <taxon>Eukaryota</taxon>
        <taxon>Metazoa</taxon>
        <taxon>Ecdysozoa</taxon>
        <taxon>Arthropoda</taxon>
        <taxon>Chelicerata</taxon>
        <taxon>Arachnida</taxon>
        <taxon>Araneae</taxon>
        <taxon>Araneomorphae</taxon>
        <taxon>Entelegynae</taxon>
        <taxon>Araneoidea</taxon>
        <taxon>Nephilidae</taxon>
        <taxon>Nephila</taxon>
    </lineage>
</organism>
<gene>
    <name evidence="2" type="ORF">NPIL_345111</name>
</gene>
<name>A0A8X6TFK0_NEPPI</name>
<evidence type="ECO:0000256" key="1">
    <source>
        <dbReference type="SAM" id="Phobius"/>
    </source>
</evidence>
<keyword evidence="1" id="KW-0812">Transmembrane</keyword>
<feature type="transmembrane region" description="Helical" evidence="1">
    <location>
        <begin position="20"/>
        <end position="46"/>
    </location>
</feature>
<comment type="caution">
    <text evidence="2">The sequence shown here is derived from an EMBL/GenBank/DDBJ whole genome shotgun (WGS) entry which is preliminary data.</text>
</comment>
<protein>
    <submittedName>
        <fullName evidence="2">Uncharacterized protein</fullName>
    </submittedName>
</protein>
<evidence type="ECO:0000313" key="2">
    <source>
        <dbReference type="EMBL" id="GFT11270.1"/>
    </source>
</evidence>
<keyword evidence="1" id="KW-0472">Membrane</keyword>
<dbReference type="Proteomes" id="UP000887013">
    <property type="component" value="Unassembled WGS sequence"/>
</dbReference>
<dbReference type="EMBL" id="BMAW01103853">
    <property type="protein sequence ID" value="GFT11270.1"/>
    <property type="molecule type" value="Genomic_DNA"/>
</dbReference>
<proteinExistence type="predicted"/>
<reference evidence="2" key="1">
    <citation type="submission" date="2020-08" db="EMBL/GenBank/DDBJ databases">
        <title>Multicomponent nature underlies the extraordinary mechanical properties of spider dragline silk.</title>
        <authorList>
            <person name="Kono N."/>
            <person name="Nakamura H."/>
            <person name="Mori M."/>
            <person name="Yoshida Y."/>
            <person name="Ohtoshi R."/>
            <person name="Malay A.D."/>
            <person name="Moran D.A.P."/>
            <person name="Tomita M."/>
            <person name="Numata K."/>
            <person name="Arakawa K."/>
        </authorList>
    </citation>
    <scope>NUCLEOTIDE SEQUENCE</scope>
</reference>
<sequence>MWQYFVRVSTYSYLWSIFIYSWTWLIKVIIFHDLLFFLPLSAYIYFITKLDEHNKKYQELLAKTTSSESLYVTKTTEISDKTSAVSLTVSYLFSYFINHPASVSRVFQTLNESFMEYHRRKHQHIRGINRFKPILDNIVEVKETVEEFLVALSYPPPTHSFLMKHRRMHIRKRDQFHFIPILGTIQEVSNDYFAMETGV</sequence>
<keyword evidence="1" id="KW-1133">Transmembrane helix</keyword>